<comment type="caution">
    <text evidence="1">The sequence shown here is derived from an EMBL/GenBank/DDBJ whole genome shotgun (WGS) entry which is preliminary data.</text>
</comment>
<dbReference type="Proteomes" id="UP000318288">
    <property type="component" value="Unassembled WGS sequence"/>
</dbReference>
<sequence length="130" mass="14854">MRWIAIITITLAAGCSALNPFPKPSVMRAMKDADRIVANGHEITDRETVEGLRKIYGNAKWRPFIDTEPIDQISIQLFHGSEKVLEFSYGAGWLMDEARKGVLSEVQRQWMIDHIRSKIPAEKLPDRHII</sequence>
<protein>
    <recommendedName>
        <fullName evidence="3">Lipoprotein</fullName>
    </recommendedName>
</protein>
<dbReference type="EMBL" id="SJPW01000033">
    <property type="protein sequence ID" value="TWU41683.1"/>
    <property type="molecule type" value="Genomic_DNA"/>
</dbReference>
<gene>
    <name evidence="1" type="ORF">Poly51_63900</name>
</gene>
<evidence type="ECO:0000313" key="1">
    <source>
        <dbReference type="EMBL" id="TWU41683.1"/>
    </source>
</evidence>
<keyword evidence="2" id="KW-1185">Reference proteome</keyword>
<dbReference type="AlphaFoldDB" id="A0A5C6DWB6"/>
<evidence type="ECO:0008006" key="3">
    <source>
        <dbReference type="Google" id="ProtNLM"/>
    </source>
</evidence>
<organism evidence="1 2">
    <name type="scientific">Rubripirellula tenax</name>
    <dbReference type="NCBI Taxonomy" id="2528015"/>
    <lineage>
        <taxon>Bacteria</taxon>
        <taxon>Pseudomonadati</taxon>
        <taxon>Planctomycetota</taxon>
        <taxon>Planctomycetia</taxon>
        <taxon>Pirellulales</taxon>
        <taxon>Pirellulaceae</taxon>
        <taxon>Rubripirellula</taxon>
    </lineage>
</organism>
<accession>A0A5C6DWB6</accession>
<name>A0A5C6DWB6_9BACT</name>
<reference evidence="1 2" key="1">
    <citation type="submission" date="2019-02" db="EMBL/GenBank/DDBJ databases">
        <title>Deep-cultivation of Planctomycetes and their phenomic and genomic characterization uncovers novel biology.</title>
        <authorList>
            <person name="Wiegand S."/>
            <person name="Jogler M."/>
            <person name="Boedeker C."/>
            <person name="Pinto D."/>
            <person name="Vollmers J."/>
            <person name="Rivas-Marin E."/>
            <person name="Kohn T."/>
            <person name="Peeters S.H."/>
            <person name="Heuer A."/>
            <person name="Rast P."/>
            <person name="Oberbeckmann S."/>
            <person name="Bunk B."/>
            <person name="Jeske O."/>
            <person name="Meyerdierks A."/>
            <person name="Storesund J.E."/>
            <person name="Kallscheuer N."/>
            <person name="Luecker S."/>
            <person name="Lage O.M."/>
            <person name="Pohl T."/>
            <person name="Merkel B.J."/>
            <person name="Hornburger P."/>
            <person name="Mueller R.-W."/>
            <person name="Bruemmer F."/>
            <person name="Labrenz M."/>
            <person name="Spormann A.M."/>
            <person name="Op Den Camp H."/>
            <person name="Overmann J."/>
            <person name="Amann R."/>
            <person name="Jetten M.S.M."/>
            <person name="Mascher T."/>
            <person name="Medema M.H."/>
            <person name="Devos D.P."/>
            <person name="Kaster A.-K."/>
            <person name="Ovreas L."/>
            <person name="Rohde M."/>
            <person name="Galperin M.Y."/>
            <person name="Jogler C."/>
        </authorList>
    </citation>
    <scope>NUCLEOTIDE SEQUENCE [LARGE SCALE GENOMIC DNA]</scope>
    <source>
        <strain evidence="1 2">Poly51</strain>
    </source>
</reference>
<proteinExistence type="predicted"/>
<dbReference type="PROSITE" id="PS51257">
    <property type="entry name" value="PROKAR_LIPOPROTEIN"/>
    <property type="match status" value="1"/>
</dbReference>
<evidence type="ECO:0000313" key="2">
    <source>
        <dbReference type="Proteomes" id="UP000318288"/>
    </source>
</evidence>
<dbReference type="RefSeq" id="WP_146462669.1">
    <property type="nucleotide sequence ID" value="NZ_SJPW01000033.1"/>
</dbReference>